<dbReference type="KEGG" id="tpsc:RBB77_20550"/>
<keyword evidence="1" id="KW-0560">Oxidoreductase</keyword>
<evidence type="ECO:0000256" key="4">
    <source>
        <dbReference type="SAM" id="MobiDB-lite"/>
    </source>
</evidence>
<feature type="compositionally biased region" description="Low complexity" evidence="4">
    <location>
        <begin position="351"/>
        <end position="362"/>
    </location>
</feature>
<dbReference type="SUPFAM" id="SSF56436">
    <property type="entry name" value="C-type lectin-like"/>
    <property type="match status" value="1"/>
</dbReference>
<dbReference type="InterPro" id="IPR051043">
    <property type="entry name" value="Sulfatase_Mod_Factor_Kinase"/>
</dbReference>
<dbReference type="NCBIfam" id="TIGR03440">
    <property type="entry name" value="egtB_TIGR03440"/>
    <property type="match status" value="1"/>
</dbReference>
<dbReference type="InterPro" id="IPR034660">
    <property type="entry name" value="DinB/YfiT-like"/>
</dbReference>
<dbReference type="Pfam" id="PF12867">
    <property type="entry name" value="DinB_2"/>
    <property type="match status" value="1"/>
</dbReference>
<dbReference type="PANTHER" id="PTHR23150">
    <property type="entry name" value="SULFATASE MODIFYING FACTOR 1, 2"/>
    <property type="match status" value="1"/>
</dbReference>
<dbReference type="Gene3D" id="1.20.120.450">
    <property type="entry name" value="dinb family like domain"/>
    <property type="match status" value="1"/>
</dbReference>
<reference evidence="7" key="2">
    <citation type="journal article" date="2024" name="Environ. Microbiol.">
        <title>Genome analysis and description of Tunturibacter gen. nov. expands the diversity of Terriglobia in tundra soils.</title>
        <authorList>
            <person name="Messyasz A."/>
            <person name="Mannisto M.K."/>
            <person name="Kerkhof L.J."/>
            <person name="Haggblom M.M."/>
        </authorList>
    </citation>
    <scope>NUCLEOTIDE SEQUENCE</scope>
    <source>
        <strain evidence="7">X5P6</strain>
    </source>
</reference>
<evidence type="ECO:0000259" key="5">
    <source>
        <dbReference type="Pfam" id="PF03781"/>
    </source>
</evidence>
<proteinExistence type="predicted"/>
<protein>
    <submittedName>
        <fullName evidence="7">Ergothioneine biosynthesis protein EgtB</fullName>
    </submittedName>
</protein>
<comment type="pathway">
    <text evidence="3">Amino-acid biosynthesis; ergothioneine biosynthesis.</text>
</comment>
<dbReference type="RefSeq" id="WP_353063626.1">
    <property type="nucleotide sequence ID" value="NZ_CP132942.1"/>
</dbReference>
<feature type="domain" description="DinB-like" evidence="6">
    <location>
        <begin position="18"/>
        <end position="149"/>
    </location>
</feature>
<sequence>MSQIVEATPAATSLLARYKAVRHATTHLCRPLSPEDMMVQSCPEASPVKWHLAHTSWFFETFVLREFAAGYQPYHPDFHWLFNSYYNSLGEMPDKKLRASFSRPPLDAILAYRTHVDAAMTALMQHPLEDEAARRIALGLEHEQQHQELIATDIKHALFTNPLHPAYVQSSAKEKVDAIAPPLDWIDYAGGLTEIGFTPDLADPIQSVSSFAFDNETPRHRVYLGPYRLATRLITCAEYLAFIDQNGYNRPELWLSEGWTTNRAEGWQAPLYWRRDEATNSGWSIYTMHGFRSLDDLSETPVCHLSFFEADAYARWAGHRLPTEFEWEHAASQLGLQRKEVDLQPALLTYSPQTSPQTTPPTVQGNLIETGNLHPTPASALPGLQQIFGDVWEWTASGYTGYPGYKPLPGALGEYNGKFMSSQVILRGGSCVTPATHIRATYRNFFSPSTRWQFSGLRLAQDAPK</sequence>
<dbReference type="PANTHER" id="PTHR23150:SF36">
    <property type="entry name" value="HERCYNINE OXYGENASE"/>
    <property type="match status" value="1"/>
</dbReference>
<reference evidence="7" key="1">
    <citation type="submission" date="2023-08" db="EMBL/GenBank/DDBJ databases">
        <authorList>
            <person name="Messyasz A."/>
            <person name="Mannisto M.K."/>
            <person name="Kerkhof L.J."/>
            <person name="Haggblom M."/>
        </authorList>
    </citation>
    <scope>NUCLEOTIDE SEQUENCE</scope>
    <source>
        <strain evidence="7">X5P6</strain>
    </source>
</reference>
<evidence type="ECO:0000256" key="1">
    <source>
        <dbReference type="ARBA" id="ARBA00023002"/>
    </source>
</evidence>
<dbReference type="InterPro" id="IPR017806">
    <property type="entry name" value="EgtB"/>
</dbReference>
<dbReference type="Gene3D" id="3.90.1580.10">
    <property type="entry name" value="paralog of FGE (formylglycine-generating enzyme)"/>
    <property type="match status" value="1"/>
</dbReference>
<dbReference type="Pfam" id="PF03781">
    <property type="entry name" value="FGE-sulfatase"/>
    <property type="match status" value="1"/>
</dbReference>
<dbReference type="InterPro" id="IPR005532">
    <property type="entry name" value="SUMF_dom"/>
</dbReference>
<evidence type="ECO:0000256" key="2">
    <source>
        <dbReference type="ARBA" id="ARBA00023004"/>
    </source>
</evidence>
<evidence type="ECO:0000256" key="3">
    <source>
        <dbReference type="ARBA" id="ARBA00037882"/>
    </source>
</evidence>
<feature type="region of interest" description="Disordered" evidence="4">
    <location>
        <begin position="350"/>
        <end position="371"/>
    </location>
</feature>
<gene>
    <name evidence="7" type="primary">egtB</name>
    <name evidence="7" type="ORF">RBB77_20550</name>
</gene>
<organism evidence="7">
    <name type="scientific">Tunturiibacter psychrotolerans</name>
    <dbReference type="NCBI Taxonomy" id="3069686"/>
    <lineage>
        <taxon>Bacteria</taxon>
        <taxon>Pseudomonadati</taxon>
        <taxon>Acidobacteriota</taxon>
        <taxon>Terriglobia</taxon>
        <taxon>Terriglobales</taxon>
        <taxon>Acidobacteriaceae</taxon>
        <taxon>Tunturiibacter</taxon>
    </lineage>
</organism>
<keyword evidence="2" id="KW-0408">Iron</keyword>
<dbReference type="InterPro" id="IPR016187">
    <property type="entry name" value="CTDL_fold"/>
</dbReference>
<accession>A0AAU7ZPC1</accession>
<dbReference type="InterPro" id="IPR042095">
    <property type="entry name" value="SUMF_sf"/>
</dbReference>
<evidence type="ECO:0000259" key="6">
    <source>
        <dbReference type="Pfam" id="PF12867"/>
    </source>
</evidence>
<feature type="domain" description="Sulfatase-modifying factor enzyme-like" evidence="5">
    <location>
        <begin position="185"/>
        <end position="460"/>
    </location>
</feature>
<name>A0AAU7ZPC1_9BACT</name>
<dbReference type="SUPFAM" id="SSF109854">
    <property type="entry name" value="DinB/YfiT-like putative metalloenzymes"/>
    <property type="match status" value="1"/>
</dbReference>
<dbReference type="EMBL" id="CP132942">
    <property type="protein sequence ID" value="XCB32787.1"/>
    <property type="molecule type" value="Genomic_DNA"/>
</dbReference>
<dbReference type="InterPro" id="IPR024775">
    <property type="entry name" value="DinB-like"/>
</dbReference>
<evidence type="ECO:0000313" key="7">
    <source>
        <dbReference type="EMBL" id="XCB32787.1"/>
    </source>
</evidence>
<dbReference type="AlphaFoldDB" id="A0AAU7ZPC1"/>
<dbReference type="GO" id="GO:0052699">
    <property type="term" value="P:ergothioneine biosynthetic process"/>
    <property type="evidence" value="ECO:0007669"/>
    <property type="project" value="InterPro"/>
</dbReference>